<gene>
    <name evidence="2" type="ORF">COV05_04520</name>
</gene>
<reference evidence="3" key="1">
    <citation type="submission" date="2017-09" db="EMBL/GenBank/DDBJ databases">
        <title>Depth-based differentiation of microbial function through sediment-hosted aquifers and enrichment of novel symbionts in the deep terrestrial subsurface.</title>
        <authorList>
            <person name="Probst A.J."/>
            <person name="Ladd B."/>
            <person name="Jarett J.K."/>
            <person name="Geller-Mcgrath D.E."/>
            <person name="Sieber C.M.K."/>
            <person name="Emerson J.B."/>
            <person name="Anantharaman K."/>
            <person name="Thomas B.C."/>
            <person name="Malmstrom R."/>
            <person name="Stieglmeier M."/>
            <person name="Klingl A."/>
            <person name="Woyke T."/>
            <person name="Ryan C.M."/>
            <person name="Banfield J.F."/>
        </authorList>
    </citation>
    <scope>NUCLEOTIDE SEQUENCE [LARGE SCALE GENOMIC DNA]</scope>
</reference>
<dbReference type="AlphaFoldDB" id="A0A2M8LG59"/>
<evidence type="ECO:0000259" key="1">
    <source>
        <dbReference type="Pfam" id="PF01106"/>
    </source>
</evidence>
<dbReference type="Gene3D" id="3.30.300.130">
    <property type="entry name" value="Fe-S cluster assembly (FSCA)"/>
    <property type="match status" value="1"/>
</dbReference>
<dbReference type="Proteomes" id="UP000231436">
    <property type="component" value="Unassembled WGS sequence"/>
</dbReference>
<dbReference type="InterPro" id="IPR001075">
    <property type="entry name" value="NIF_FeS_clus_asmbl_NifU_C"/>
</dbReference>
<dbReference type="GO" id="GO:0051536">
    <property type="term" value="F:iron-sulfur cluster binding"/>
    <property type="evidence" value="ECO:0007669"/>
    <property type="project" value="InterPro"/>
</dbReference>
<comment type="caution">
    <text evidence="2">The sequence shown here is derived from an EMBL/GenBank/DDBJ whole genome shotgun (WGS) entry which is preliminary data.</text>
</comment>
<dbReference type="SUPFAM" id="SSF117916">
    <property type="entry name" value="Fe-S cluster assembly (FSCA) domain-like"/>
    <property type="match status" value="1"/>
</dbReference>
<accession>A0A2M8LG59</accession>
<dbReference type="GO" id="GO:0016226">
    <property type="term" value="P:iron-sulfur cluster assembly"/>
    <property type="evidence" value="ECO:0007669"/>
    <property type="project" value="InterPro"/>
</dbReference>
<feature type="domain" description="NIF system FeS cluster assembly NifU C-terminal" evidence="1">
    <location>
        <begin position="13"/>
        <end position="69"/>
    </location>
</feature>
<name>A0A2M8LG59_9BACT</name>
<evidence type="ECO:0000313" key="3">
    <source>
        <dbReference type="Proteomes" id="UP000231436"/>
    </source>
</evidence>
<dbReference type="GO" id="GO:0005506">
    <property type="term" value="F:iron ion binding"/>
    <property type="evidence" value="ECO:0007669"/>
    <property type="project" value="InterPro"/>
</dbReference>
<protein>
    <recommendedName>
        <fullName evidence="1">NIF system FeS cluster assembly NifU C-terminal domain-containing protein</fullName>
    </recommendedName>
</protein>
<dbReference type="InterPro" id="IPR034904">
    <property type="entry name" value="FSCA_dom_sf"/>
</dbReference>
<organism evidence="2 3">
    <name type="scientific">Candidatus Uhrbacteria bacterium CG10_big_fil_rev_8_21_14_0_10_48_16</name>
    <dbReference type="NCBI Taxonomy" id="1975038"/>
    <lineage>
        <taxon>Bacteria</taxon>
        <taxon>Candidatus Uhriibacteriota</taxon>
    </lineage>
</organism>
<dbReference type="EMBL" id="PFEU01000019">
    <property type="protein sequence ID" value="PJE76440.1"/>
    <property type="molecule type" value="Genomic_DNA"/>
</dbReference>
<evidence type="ECO:0000313" key="2">
    <source>
        <dbReference type="EMBL" id="PJE76440.1"/>
    </source>
</evidence>
<proteinExistence type="predicted"/>
<sequence>MEYKERLEARLVHLKPILDSAGRSIEVVEVDAPSVTFRVSGFCSGCACSSSYKESLEELVADTCPELTTISFIEN</sequence>
<dbReference type="Pfam" id="PF01106">
    <property type="entry name" value="NifU"/>
    <property type="match status" value="1"/>
</dbReference>